<proteinExistence type="predicted"/>
<protein>
    <recommendedName>
        <fullName evidence="5">Glycosyltransferase</fullName>
    </recommendedName>
</protein>
<comment type="caution">
    <text evidence="3">The sequence shown here is derived from an EMBL/GenBank/DDBJ whole genome shotgun (WGS) entry which is preliminary data.</text>
</comment>
<organism evidence="3 4">
    <name type="scientific">Candidatus Gottesmanbacteria bacterium RBG_16_38_7b</name>
    <dbReference type="NCBI Taxonomy" id="1798372"/>
    <lineage>
        <taxon>Bacteria</taxon>
        <taxon>Candidatus Gottesmaniibacteriota</taxon>
    </lineage>
</organism>
<dbReference type="InterPro" id="IPR050194">
    <property type="entry name" value="Glycosyltransferase_grp1"/>
</dbReference>
<dbReference type="Gene3D" id="3.40.50.2000">
    <property type="entry name" value="Glycogen Phosphorylase B"/>
    <property type="match status" value="2"/>
</dbReference>
<dbReference type="SUPFAM" id="SSF53756">
    <property type="entry name" value="UDP-Glycosyltransferase/glycogen phosphorylase"/>
    <property type="match status" value="1"/>
</dbReference>
<dbReference type="InterPro" id="IPR028098">
    <property type="entry name" value="Glyco_trans_4-like_N"/>
</dbReference>
<evidence type="ECO:0000313" key="4">
    <source>
        <dbReference type="Proteomes" id="UP000177396"/>
    </source>
</evidence>
<dbReference type="GO" id="GO:0016757">
    <property type="term" value="F:glycosyltransferase activity"/>
    <property type="evidence" value="ECO:0007669"/>
    <property type="project" value="InterPro"/>
</dbReference>
<evidence type="ECO:0000259" key="1">
    <source>
        <dbReference type="Pfam" id="PF00534"/>
    </source>
</evidence>
<evidence type="ECO:0000313" key="3">
    <source>
        <dbReference type="EMBL" id="OGG00178.1"/>
    </source>
</evidence>
<name>A0A1F5YJ01_9BACT</name>
<sequence>MKILQVISYFYPAWGYGGPGKLVYEIAKSLADKKHQVTVFSTDAFNRERRRKNSDYSFDQGKFRVYFFANLSNFLAYRYKFFLPLLMFFRVLKDLPDFDLIHLHEFFTATVVIVATVARFYRIPYLISPHGTMDSFNLEHRSFFKKIFMKLFGLKIIKNAAGFAAATSQERKSLVKLGISGNKIHLVQNGLDTSEFQNKPSRGSFRKKFHIPDSALILFYLGRIHHLKGLDILVRSFSMIHQKQNIYLVIAGSDDGFLPALKKLVKKEKVDQRVIFPGVISGYLKLQAYRDADLFVYPSPSEGFSIAVLEAAAAGLPLVITTGCKFPEIEKYQAGIIVSSTINGLYQGLNKLIKDKKYLLTAGINARKMVTRYFTITSMTDNLKKIYQQGKINYTHLTPV</sequence>
<evidence type="ECO:0008006" key="5">
    <source>
        <dbReference type="Google" id="ProtNLM"/>
    </source>
</evidence>
<feature type="domain" description="Glycosyl transferase family 1" evidence="1">
    <location>
        <begin position="204"/>
        <end position="369"/>
    </location>
</feature>
<dbReference type="PANTHER" id="PTHR45947:SF3">
    <property type="entry name" value="SULFOQUINOVOSYL TRANSFERASE SQD2"/>
    <property type="match status" value="1"/>
</dbReference>
<accession>A0A1F5YJ01</accession>
<dbReference type="Pfam" id="PF13439">
    <property type="entry name" value="Glyco_transf_4"/>
    <property type="match status" value="1"/>
</dbReference>
<dbReference type="Pfam" id="PF00534">
    <property type="entry name" value="Glycos_transf_1"/>
    <property type="match status" value="1"/>
</dbReference>
<evidence type="ECO:0000259" key="2">
    <source>
        <dbReference type="Pfam" id="PF13439"/>
    </source>
</evidence>
<dbReference type="Proteomes" id="UP000177396">
    <property type="component" value="Unassembled WGS sequence"/>
</dbReference>
<dbReference type="EMBL" id="MFJB01000030">
    <property type="protein sequence ID" value="OGG00178.1"/>
    <property type="molecule type" value="Genomic_DNA"/>
</dbReference>
<dbReference type="InterPro" id="IPR001296">
    <property type="entry name" value="Glyco_trans_1"/>
</dbReference>
<gene>
    <name evidence="3" type="ORF">A2153_02645</name>
</gene>
<dbReference type="PANTHER" id="PTHR45947">
    <property type="entry name" value="SULFOQUINOVOSYL TRANSFERASE SQD2"/>
    <property type="match status" value="1"/>
</dbReference>
<reference evidence="3 4" key="1">
    <citation type="journal article" date="2016" name="Nat. Commun.">
        <title>Thousands of microbial genomes shed light on interconnected biogeochemical processes in an aquifer system.</title>
        <authorList>
            <person name="Anantharaman K."/>
            <person name="Brown C.T."/>
            <person name="Hug L.A."/>
            <person name="Sharon I."/>
            <person name="Castelle C.J."/>
            <person name="Probst A.J."/>
            <person name="Thomas B.C."/>
            <person name="Singh A."/>
            <person name="Wilkins M.J."/>
            <person name="Karaoz U."/>
            <person name="Brodie E.L."/>
            <person name="Williams K.H."/>
            <person name="Hubbard S.S."/>
            <person name="Banfield J.F."/>
        </authorList>
    </citation>
    <scope>NUCLEOTIDE SEQUENCE [LARGE SCALE GENOMIC DNA]</scope>
</reference>
<feature type="domain" description="Glycosyltransferase subfamily 4-like N-terminal" evidence="2">
    <location>
        <begin position="16"/>
        <end position="194"/>
    </location>
</feature>
<dbReference type="AlphaFoldDB" id="A0A1F5YJ01"/>